<keyword evidence="1" id="KW-0812">Transmembrane</keyword>
<protein>
    <submittedName>
        <fullName evidence="2">Uncharacterized protein</fullName>
    </submittedName>
</protein>
<accession>X1QNX0</accession>
<dbReference type="AlphaFoldDB" id="X1QNX0"/>
<keyword evidence="1" id="KW-0472">Membrane</keyword>
<gene>
    <name evidence="2" type="ORF">S06H3_66677</name>
</gene>
<evidence type="ECO:0000256" key="1">
    <source>
        <dbReference type="SAM" id="Phobius"/>
    </source>
</evidence>
<evidence type="ECO:0000313" key="2">
    <source>
        <dbReference type="EMBL" id="GAI70247.1"/>
    </source>
</evidence>
<feature type="non-terminal residue" evidence="2">
    <location>
        <position position="50"/>
    </location>
</feature>
<name>X1QNX0_9ZZZZ</name>
<organism evidence="2">
    <name type="scientific">marine sediment metagenome</name>
    <dbReference type="NCBI Taxonomy" id="412755"/>
    <lineage>
        <taxon>unclassified sequences</taxon>
        <taxon>metagenomes</taxon>
        <taxon>ecological metagenomes</taxon>
    </lineage>
</organism>
<feature type="non-terminal residue" evidence="2">
    <location>
        <position position="1"/>
    </location>
</feature>
<sequence>TGGFIVVILGLTYLTSILLRVSLVDLGKLIVKRISDDWQEWRRTRDLVKK</sequence>
<comment type="caution">
    <text evidence="2">The sequence shown here is derived from an EMBL/GenBank/DDBJ whole genome shotgun (WGS) entry which is preliminary data.</text>
</comment>
<feature type="transmembrane region" description="Helical" evidence="1">
    <location>
        <begin position="6"/>
        <end position="23"/>
    </location>
</feature>
<dbReference type="EMBL" id="BARV01045585">
    <property type="protein sequence ID" value="GAI70247.1"/>
    <property type="molecule type" value="Genomic_DNA"/>
</dbReference>
<keyword evidence="1" id="KW-1133">Transmembrane helix</keyword>
<reference evidence="2" key="1">
    <citation type="journal article" date="2014" name="Front. Microbiol.">
        <title>High frequency of phylogenetically diverse reductive dehalogenase-homologous genes in deep subseafloor sedimentary metagenomes.</title>
        <authorList>
            <person name="Kawai M."/>
            <person name="Futagami T."/>
            <person name="Toyoda A."/>
            <person name="Takaki Y."/>
            <person name="Nishi S."/>
            <person name="Hori S."/>
            <person name="Arai W."/>
            <person name="Tsubouchi T."/>
            <person name="Morono Y."/>
            <person name="Uchiyama I."/>
            <person name="Ito T."/>
            <person name="Fujiyama A."/>
            <person name="Inagaki F."/>
            <person name="Takami H."/>
        </authorList>
    </citation>
    <scope>NUCLEOTIDE SEQUENCE</scope>
    <source>
        <strain evidence="2">Expedition CK06-06</strain>
    </source>
</reference>
<proteinExistence type="predicted"/>